<evidence type="ECO:0000313" key="3">
    <source>
        <dbReference type="Proteomes" id="UP001177003"/>
    </source>
</evidence>
<dbReference type="PANTHER" id="PTHR12265">
    <property type="entry name" value="TRANSMEMBRANE PROTEIN 53"/>
    <property type="match status" value="1"/>
</dbReference>
<dbReference type="Pfam" id="PF05705">
    <property type="entry name" value="DUF829"/>
    <property type="match status" value="2"/>
</dbReference>
<evidence type="ECO:0008006" key="4">
    <source>
        <dbReference type="Google" id="ProtNLM"/>
    </source>
</evidence>
<name>A0AA36EGC9_LACSI</name>
<accession>A0AA36EGC9</accession>
<gene>
    <name evidence="2" type="ORF">LSALG_LOCUS34430</name>
</gene>
<dbReference type="Gene3D" id="3.40.50.1820">
    <property type="entry name" value="alpha/beta hydrolase"/>
    <property type="match status" value="1"/>
</dbReference>
<evidence type="ECO:0000256" key="1">
    <source>
        <dbReference type="SAM" id="MobiDB-lite"/>
    </source>
</evidence>
<evidence type="ECO:0000313" key="2">
    <source>
        <dbReference type="EMBL" id="CAI9295496.1"/>
    </source>
</evidence>
<dbReference type="EMBL" id="OX465084">
    <property type="protein sequence ID" value="CAI9295496.1"/>
    <property type="molecule type" value="Genomic_DNA"/>
</dbReference>
<dbReference type="Proteomes" id="UP001177003">
    <property type="component" value="Chromosome 8"/>
</dbReference>
<reference evidence="2" key="1">
    <citation type="submission" date="2023-04" db="EMBL/GenBank/DDBJ databases">
        <authorList>
            <person name="Vijverberg K."/>
            <person name="Xiong W."/>
            <person name="Schranz E."/>
        </authorList>
    </citation>
    <scope>NUCLEOTIDE SEQUENCE</scope>
</reference>
<dbReference type="AlphaFoldDB" id="A0AA36EGC9"/>
<dbReference type="SUPFAM" id="SSF53474">
    <property type="entry name" value="alpha/beta-Hydrolases"/>
    <property type="match status" value="1"/>
</dbReference>
<dbReference type="InterPro" id="IPR008547">
    <property type="entry name" value="DUF829_TMEM53"/>
</dbReference>
<keyword evidence="3" id="KW-1185">Reference proteome</keyword>
<organism evidence="2 3">
    <name type="scientific">Lactuca saligna</name>
    <name type="common">Willowleaf lettuce</name>
    <dbReference type="NCBI Taxonomy" id="75948"/>
    <lineage>
        <taxon>Eukaryota</taxon>
        <taxon>Viridiplantae</taxon>
        <taxon>Streptophyta</taxon>
        <taxon>Embryophyta</taxon>
        <taxon>Tracheophyta</taxon>
        <taxon>Spermatophyta</taxon>
        <taxon>Magnoliopsida</taxon>
        <taxon>eudicotyledons</taxon>
        <taxon>Gunneridae</taxon>
        <taxon>Pentapetalae</taxon>
        <taxon>asterids</taxon>
        <taxon>campanulids</taxon>
        <taxon>Asterales</taxon>
        <taxon>Asteraceae</taxon>
        <taxon>Cichorioideae</taxon>
        <taxon>Cichorieae</taxon>
        <taxon>Lactucinae</taxon>
        <taxon>Lactuca</taxon>
    </lineage>
</organism>
<feature type="region of interest" description="Disordered" evidence="1">
    <location>
        <begin position="381"/>
        <end position="402"/>
    </location>
</feature>
<dbReference type="InterPro" id="IPR029058">
    <property type="entry name" value="AB_hydrolase_fold"/>
</dbReference>
<sequence length="402" mass="45530">MWGFGGRFYWGKRKEEERRRGIVVVFAWMSSEEKNLKKHVDLYSSLGWDSLVCHSQFLNMFFPDKATSLALNLLNELIKELKRRPCPLVFASFSGGPLTCMYKALQIIDSKCDTHGNLDEYEVVRNCISGHIYDSCPIDFVSDLATRFVLHPSVLKVSHPPIIVKWIANGFSSSLDTLFPKRWNSLRADYWQTLYSTIGFGAPYLILCSENDDIAPYQTIANFAQRLQNLGGDVQFLKWSSSAHVGHYKHHPEEYKDAVTELLAKAVSIYSQKNEQGGGPPHGSTSSEPQHHLREAISSSNQYHSLHRVALDLNDQFVVPAGLAEYHEGRDLTSVNDVPKERFIPRSDLSTINANGISSKIMFDECVVKNVEDWDLRLSSSFSSSSKHSHLNPIKCTQRSRL</sequence>
<protein>
    <recommendedName>
        <fullName evidence="4">DUF829 domain-containing protein</fullName>
    </recommendedName>
</protein>
<proteinExistence type="predicted"/>
<dbReference type="PANTHER" id="PTHR12265:SF0">
    <property type="entry name" value="EXPRESSED PROTEIN"/>
    <property type="match status" value="1"/>
</dbReference>